<dbReference type="Proteomes" id="UP000547209">
    <property type="component" value="Unassembled WGS sequence"/>
</dbReference>
<keyword evidence="3" id="KW-1185">Reference proteome</keyword>
<reference evidence="2 3" key="1">
    <citation type="submission" date="2020-08" db="EMBL/GenBank/DDBJ databases">
        <title>Cohnella phylogeny.</title>
        <authorList>
            <person name="Dunlap C."/>
        </authorList>
    </citation>
    <scope>NUCLEOTIDE SEQUENCE [LARGE SCALE GENOMIC DNA]</scope>
    <source>
        <strain evidence="2 3">DSM 28246</strain>
    </source>
</reference>
<evidence type="ECO:0000313" key="3">
    <source>
        <dbReference type="Proteomes" id="UP000547209"/>
    </source>
</evidence>
<proteinExistence type="predicted"/>
<sequence length="905" mass="95759">MSLKSRGKVWVGLIMILTLVWTGAGWPAPSASAAAKTPFSDVTAGHWAEKHIAKLALQGLVLGDKGKFNPTGVLSREDAVIIAIRFMGLEEEAKASGASAFPSTFYVDDYAKPYVNYAIKQKLLTSEQFALAEKETTVKWGKAPATREWISRLLVRAIGKEADAVASGGKATTFADNAAIDSTLLGYVNVAVAEGLVKGVDGNKFDPKASVNRATIATLFSRAESKVQVAYPGQASGMVLTVAPDKVSLLHSDGTTTAYAITDSTLFSNSDSESLTGAESLKLYGTAIVIGNSNGSAAYIEQTDNTAKAKTIQGKVIVVSTSKHEIKLLEGEEVNDYAYDAANLPSVTDAENNKIALADIPANSEVSLLVDTYRSAGKVLAVKLKQSAVTKNGQGTVTAVDLTSRTLQVKDAATGVTESRVVSGTATIQLSDGSYAKLDAVKVGDTVSYAIVNGSVTTLTVSKSATAGTIEGTLFKVDTAAQTVQYTTSANPNKITGLVYQTNVAVKVGGVKDATLADLLTGDPLVLTLDGEGKVATIEVASRSVQYANGSVISSYDNDAKVLVVKDAYGNPKVFTLGTNVRYDLNGTRITLEAAYPQLYKGKKVDIAYSGSNVVSLSFVARYSGTVYENNTSSRILRVQLDNGTIVNLPYVNPTVEIYGAGYKTYSDVAVGSKVTVLLNATQDQAATIQVTRTIQAEVTAVDAASGKLSIKRSEGYADEWVLGSGVSLKDEDNNNVTLSKYTSGTLINVTFQGNTPVAVKSVSVVFGRVTAIDTYGAALEVQSGAGTPVRIPVGANAAVVKTGTTYTSLATVQRDDRVEIRKDENDRNVITIIPSTRRFFGYADATTNTLYYKLDSSTQDSYVTLSPKLYLHKDTAIIPLSELRADDVITVYVLRGKAVEIVKQ</sequence>
<name>A0A7X0VIP0_9BACL</name>
<evidence type="ECO:0000313" key="2">
    <source>
        <dbReference type="EMBL" id="MBB6674753.1"/>
    </source>
</evidence>
<dbReference type="AlphaFoldDB" id="A0A7X0VIP0"/>
<feature type="domain" description="SLH" evidence="1">
    <location>
        <begin position="35"/>
        <end position="97"/>
    </location>
</feature>
<dbReference type="EMBL" id="JACJVP010000054">
    <property type="protein sequence ID" value="MBB6674753.1"/>
    <property type="molecule type" value="Genomic_DNA"/>
</dbReference>
<accession>A0A7X0VIP0</accession>
<dbReference type="Pfam" id="PF00395">
    <property type="entry name" value="SLH"/>
    <property type="match status" value="2"/>
</dbReference>
<feature type="domain" description="SLH" evidence="1">
    <location>
        <begin position="171"/>
        <end position="234"/>
    </location>
</feature>
<dbReference type="RefSeq" id="WP_185672616.1">
    <property type="nucleotide sequence ID" value="NZ_JACJVP010000054.1"/>
</dbReference>
<organism evidence="2 3">
    <name type="scientific">Cohnella nanjingensis</name>
    <dbReference type="NCBI Taxonomy" id="1387779"/>
    <lineage>
        <taxon>Bacteria</taxon>
        <taxon>Bacillati</taxon>
        <taxon>Bacillota</taxon>
        <taxon>Bacilli</taxon>
        <taxon>Bacillales</taxon>
        <taxon>Paenibacillaceae</taxon>
        <taxon>Cohnella</taxon>
    </lineage>
</organism>
<comment type="caution">
    <text evidence="2">The sequence shown here is derived from an EMBL/GenBank/DDBJ whole genome shotgun (WGS) entry which is preliminary data.</text>
</comment>
<evidence type="ECO:0000259" key="1">
    <source>
        <dbReference type="PROSITE" id="PS51272"/>
    </source>
</evidence>
<dbReference type="InterPro" id="IPR001119">
    <property type="entry name" value="SLH_dom"/>
</dbReference>
<protein>
    <submittedName>
        <fullName evidence="2">S-layer homology domain-containing protein</fullName>
    </submittedName>
</protein>
<gene>
    <name evidence="2" type="ORF">H7C19_29145</name>
</gene>
<dbReference type="PROSITE" id="PS51272">
    <property type="entry name" value="SLH"/>
    <property type="match status" value="2"/>
</dbReference>